<protein>
    <submittedName>
        <fullName evidence="1">Methyl-accepting chemotaxis protein</fullName>
    </submittedName>
</protein>
<reference evidence="1 2" key="1">
    <citation type="submission" date="2018-12" db="EMBL/GenBank/DDBJ databases">
        <authorList>
            <person name="Sun L."/>
            <person name="Chen Z."/>
        </authorList>
    </citation>
    <scope>NUCLEOTIDE SEQUENCE [LARGE SCALE GENOMIC DNA]</scope>
    <source>
        <strain evidence="1 2">DSM 15890</strain>
    </source>
</reference>
<gene>
    <name evidence="1" type="ORF">EJP82_24415</name>
</gene>
<evidence type="ECO:0000313" key="2">
    <source>
        <dbReference type="Proteomes" id="UP000279446"/>
    </source>
</evidence>
<sequence>SVQQQMEGFVHYLDAVTVSIDELNQSQNVMTDAMSNVSAVAEQSSATSQEVASLSSEQQVVGEQLVQLSGKLEKVSSGLKESLSRFTI</sequence>
<dbReference type="Gene3D" id="1.10.287.950">
    <property type="entry name" value="Methyl-accepting chemotaxis protein"/>
    <property type="match status" value="1"/>
</dbReference>
<name>A0A3S1E9B9_9BACL</name>
<feature type="non-terminal residue" evidence="1">
    <location>
        <position position="1"/>
    </location>
</feature>
<dbReference type="AlphaFoldDB" id="A0A3S1E9B9"/>
<organism evidence="1 2">
    <name type="scientific">Paenibacillus anaericanus</name>
    <dbReference type="NCBI Taxonomy" id="170367"/>
    <lineage>
        <taxon>Bacteria</taxon>
        <taxon>Bacillati</taxon>
        <taxon>Bacillota</taxon>
        <taxon>Bacilli</taxon>
        <taxon>Bacillales</taxon>
        <taxon>Paenibacillaceae</taxon>
        <taxon>Paenibacillus</taxon>
    </lineage>
</organism>
<dbReference type="Proteomes" id="UP000279446">
    <property type="component" value="Unassembled WGS sequence"/>
</dbReference>
<keyword evidence="2" id="KW-1185">Reference proteome</keyword>
<dbReference type="EMBL" id="RZNY01000033">
    <property type="protein sequence ID" value="RUT40722.1"/>
    <property type="molecule type" value="Genomic_DNA"/>
</dbReference>
<proteinExistence type="predicted"/>
<evidence type="ECO:0000313" key="1">
    <source>
        <dbReference type="EMBL" id="RUT40722.1"/>
    </source>
</evidence>
<accession>A0A3S1E9B9</accession>
<comment type="caution">
    <text evidence="1">The sequence shown here is derived from an EMBL/GenBank/DDBJ whole genome shotgun (WGS) entry which is preliminary data.</text>
</comment>
<dbReference type="SUPFAM" id="SSF58104">
    <property type="entry name" value="Methyl-accepting chemotaxis protein (MCP) signaling domain"/>
    <property type="match status" value="1"/>
</dbReference>